<evidence type="ECO:0000313" key="2">
    <source>
        <dbReference type="EMBL" id="MQQ10398.1"/>
    </source>
</evidence>
<evidence type="ECO:0000313" key="3">
    <source>
        <dbReference type="Proteomes" id="UP000444174"/>
    </source>
</evidence>
<name>A0A843YKQ4_9RHOB</name>
<evidence type="ECO:0000256" key="1">
    <source>
        <dbReference type="SAM" id="SignalP"/>
    </source>
</evidence>
<sequence length="119" mass="12926">MKQIAVLLIALIAPASAALADAPEIVAAQASQRGDSWSFDVTIKHPDTGWDHYADGWRVLDADGAELGLRTLFHPHEHEQPFTRSLSGVAIPKGTTQVFIQARDNVTGWAEPLYAVPLK</sequence>
<gene>
    <name evidence="2" type="ORF">GFB49_18170</name>
</gene>
<protein>
    <submittedName>
        <fullName evidence="2">Uncharacterized protein</fullName>
    </submittedName>
</protein>
<reference evidence="2 3" key="1">
    <citation type="submission" date="2019-10" db="EMBL/GenBank/DDBJ databases">
        <title>Epibacterium sp. nov., isolated from seawater.</title>
        <authorList>
            <person name="Zhang X."/>
            <person name="Li N."/>
        </authorList>
    </citation>
    <scope>NUCLEOTIDE SEQUENCE [LARGE SCALE GENOMIC DNA]</scope>
    <source>
        <strain evidence="2 3">SM1979</strain>
    </source>
</reference>
<dbReference type="AlphaFoldDB" id="A0A843YKQ4"/>
<comment type="caution">
    <text evidence="2">The sequence shown here is derived from an EMBL/GenBank/DDBJ whole genome shotgun (WGS) entry which is preliminary data.</text>
</comment>
<dbReference type="RefSeq" id="WP_153217379.1">
    <property type="nucleotide sequence ID" value="NZ_WIBF01000014.1"/>
</dbReference>
<keyword evidence="1" id="KW-0732">Signal</keyword>
<feature type="signal peptide" evidence="1">
    <location>
        <begin position="1"/>
        <end position="20"/>
    </location>
</feature>
<dbReference type="EMBL" id="WIBF01000014">
    <property type="protein sequence ID" value="MQQ10398.1"/>
    <property type="molecule type" value="Genomic_DNA"/>
</dbReference>
<accession>A0A843YKQ4</accession>
<organism evidence="2 3">
    <name type="scientific">Tritonibacter litoralis</name>
    <dbReference type="NCBI Taxonomy" id="2662264"/>
    <lineage>
        <taxon>Bacteria</taxon>
        <taxon>Pseudomonadati</taxon>
        <taxon>Pseudomonadota</taxon>
        <taxon>Alphaproteobacteria</taxon>
        <taxon>Rhodobacterales</taxon>
        <taxon>Paracoccaceae</taxon>
        <taxon>Tritonibacter</taxon>
    </lineage>
</organism>
<feature type="chain" id="PRO_5032435636" evidence="1">
    <location>
        <begin position="21"/>
        <end position="119"/>
    </location>
</feature>
<proteinExistence type="predicted"/>
<dbReference type="Proteomes" id="UP000444174">
    <property type="component" value="Unassembled WGS sequence"/>
</dbReference>
<keyword evidence="3" id="KW-1185">Reference proteome</keyword>